<keyword evidence="1" id="KW-1133">Transmembrane helix</keyword>
<sequence length="48" mass="5948">MMVLPLFYKNILTNMYFILFFNTIDVYYLIETAQKRRFHKKNSILKNI</sequence>
<keyword evidence="3" id="KW-1185">Reference proteome</keyword>
<evidence type="ECO:0000256" key="1">
    <source>
        <dbReference type="SAM" id="Phobius"/>
    </source>
</evidence>
<gene>
    <name evidence="2" type="ORF">SAMN04488009_2834</name>
</gene>
<evidence type="ECO:0000313" key="2">
    <source>
        <dbReference type="EMBL" id="SNR62894.1"/>
    </source>
</evidence>
<name>A0ABY1SK25_9FLAO</name>
<evidence type="ECO:0000313" key="3">
    <source>
        <dbReference type="Proteomes" id="UP000198337"/>
    </source>
</evidence>
<comment type="caution">
    <text evidence="2">The sequence shown here is derived from an EMBL/GenBank/DDBJ whole genome shotgun (WGS) entry which is preliminary data.</text>
</comment>
<dbReference type="Proteomes" id="UP000198337">
    <property type="component" value="Unassembled WGS sequence"/>
</dbReference>
<proteinExistence type="predicted"/>
<feature type="transmembrane region" description="Helical" evidence="1">
    <location>
        <begin position="12"/>
        <end position="30"/>
    </location>
</feature>
<accession>A0ABY1SK25</accession>
<keyword evidence="1" id="KW-0472">Membrane</keyword>
<protein>
    <submittedName>
        <fullName evidence="2">Uncharacterized protein</fullName>
    </submittedName>
</protein>
<reference evidence="2 3" key="1">
    <citation type="submission" date="2017-06" db="EMBL/GenBank/DDBJ databases">
        <authorList>
            <person name="Varghese N."/>
            <person name="Submissions S."/>
        </authorList>
    </citation>
    <scope>NUCLEOTIDE SEQUENCE [LARGE SCALE GENOMIC DNA]</scope>
    <source>
        <strain evidence="2 3">DSM 19840</strain>
    </source>
</reference>
<keyword evidence="1" id="KW-0812">Transmembrane</keyword>
<organism evidence="2 3">
    <name type="scientific">Maribacter sedimenticola</name>
    <dbReference type="NCBI Taxonomy" id="228956"/>
    <lineage>
        <taxon>Bacteria</taxon>
        <taxon>Pseudomonadati</taxon>
        <taxon>Bacteroidota</taxon>
        <taxon>Flavobacteriia</taxon>
        <taxon>Flavobacteriales</taxon>
        <taxon>Flavobacteriaceae</taxon>
        <taxon>Maribacter</taxon>
    </lineage>
</organism>
<dbReference type="EMBL" id="FZNV01000004">
    <property type="protein sequence ID" value="SNR62894.1"/>
    <property type="molecule type" value="Genomic_DNA"/>
</dbReference>